<dbReference type="VEuPathDB" id="AmoebaDB:NF0041610"/>
<keyword evidence="12 14" id="KW-0539">Nucleus</keyword>
<dbReference type="GO" id="GO:0008270">
    <property type="term" value="F:zinc ion binding"/>
    <property type="evidence" value="ECO:0007669"/>
    <property type="project" value="UniProtKB-KW"/>
</dbReference>
<feature type="compositionally biased region" description="Polar residues" evidence="16">
    <location>
        <begin position="17"/>
        <end position="39"/>
    </location>
</feature>
<evidence type="ECO:0000256" key="2">
    <source>
        <dbReference type="ARBA" id="ARBA00004123"/>
    </source>
</evidence>
<organism evidence="18 19">
    <name type="scientific">Naegleria fowleri</name>
    <name type="common">Brain eating amoeba</name>
    <dbReference type="NCBI Taxonomy" id="5763"/>
    <lineage>
        <taxon>Eukaryota</taxon>
        <taxon>Discoba</taxon>
        <taxon>Heterolobosea</taxon>
        <taxon>Tetramitia</taxon>
        <taxon>Eutetramitia</taxon>
        <taxon>Vahlkampfiidae</taxon>
        <taxon>Naegleria</taxon>
    </lineage>
</organism>
<keyword evidence="10 14" id="KW-0156">Chromatin regulator</keyword>
<sequence>MYKLKEKDIRKRKQDEINQGGSPKVNGSNTSLQINTSNLQPQTPTETTPTSTVSGSFTPTLSTPTTLSGMSSSMPTFASSSSDLPISPPTKKTKFSDQEIHDLKLVNEQRKRLLLKNKELTRLNDQYQKEAAESSRQRDIAHSNMIRLLRQFNHMIEDVMLQLSRLPAVPNGRVGEDVFAKVYDTNVDEESINQLFERFRSILSRIVHAIDVLKEEKMTNNEKQLEEGLRNLNSQYREMKDEYNALNERLQQSEQLIRNLKQQLEDKEEDLKTSKNKIERLSYEKEELLTSTPLATPVSPFTSPTKVFPSSSFDNLPQDETKMLIAQREEEINEYVQKYSRANALNEELKAKVEELESKIKNLTLDIDFYKDTLQKEKLRLEAHYEKYNAEVERNKLNLKNLEDTYTSFKEKMKQDFVEVKNENKQLKDTIEKLNKEKSENTLLKQNEQLLQKKKEQVEKYNKLKYRYEKAKQAAEEAKVYKQDKEDIIRQLNMYKKRNEELAKQISSQTETSKESASTSEGASKESTSEDPSFLKSEIIKWKEQSEMFEASLNDTIQAYEKLQQEKDEVTRRVDRAEEQRLESMKEKAKMEKIVESVKDDMKKISDTCAELERAKKQQEERIQSLAQEKAVLGELIEKQKLEEIMYRKTLDQQRQALDHYKLVVPSLHSEIELLKTKNTQLIQDLEKKENECNKQSLAIKRLNEEKQRKKEAEIASASTDDYFKRKITCTQCNDREVDHVICRCFHTFCKECVNLNIKTRNRKCPKCGVRYDQNDVKQFYLN</sequence>
<feature type="compositionally biased region" description="Low complexity" evidence="16">
    <location>
        <begin position="507"/>
        <end position="522"/>
    </location>
</feature>
<dbReference type="AlphaFoldDB" id="A0A6A5BSZ1"/>
<evidence type="ECO:0000256" key="10">
    <source>
        <dbReference type="ARBA" id="ARBA00022853"/>
    </source>
</evidence>
<keyword evidence="7 13" id="KW-0863">Zinc-finger</keyword>
<evidence type="ECO:0000313" key="18">
    <source>
        <dbReference type="EMBL" id="KAF0976910.1"/>
    </source>
</evidence>
<feature type="coiled-coil region" evidence="15">
    <location>
        <begin position="215"/>
        <end position="284"/>
    </location>
</feature>
<evidence type="ECO:0000256" key="6">
    <source>
        <dbReference type="ARBA" id="ARBA00022723"/>
    </source>
</evidence>
<keyword evidence="8 14" id="KW-0833">Ubl conjugation pathway</keyword>
<comment type="subcellular location">
    <subcellularLocation>
        <location evidence="2 14">Nucleus</location>
    </subcellularLocation>
</comment>
<evidence type="ECO:0000313" key="19">
    <source>
        <dbReference type="Proteomes" id="UP000444721"/>
    </source>
</evidence>
<dbReference type="Gene3D" id="3.30.40.10">
    <property type="entry name" value="Zinc/RING finger domain, C3HC4 (zinc finger)"/>
    <property type="match status" value="1"/>
</dbReference>
<keyword evidence="19" id="KW-1185">Reference proteome</keyword>
<accession>A0A6A5BSZ1</accession>
<feature type="compositionally biased region" description="Low complexity" evidence="16">
    <location>
        <begin position="40"/>
        <end position="82"/>
    </location>
</feature>
<dbReference type="InterPro" id="IPR001841">
    <property type="entry name" value="Znf_RING"/>
</dbReference>
<evidence type="ECO:0000256" key="8">
    <source>
        <dbReference type="ARBA" id="ARBA00022786"/>
    </source>
</evidence>
<feature type="region of interest" description="Disordered" evidence="16">
    <location>
        <begin position="502"/>
        <end position="532"/>
    </location>
</feature>
<protein>
    <recommendedName>
        <fullName evidence="14">E3 ubiquitin protein ligase</fullName>
        <ecNumber evidence="14">2.3.2.27</ecNumber>
    </recommendedName>
</protein>
<dbReference type="EMBL" id="VFQX01000036">
    <property type="protein sequence ID" value="KAF0976910.1"/>
    <property type="molecule type" value="Genomic_DNA"/>
</dbReference>
<evidence type="ECO:0000256" key="1">
    <source>
        <dbReference type="ARBA" id="ARBA00000900"/>
    </source>
</evidence>
<comment type="caution">
    <text evidence="18">The sequence shown here is derived from an EMBL/GenBank/DDBJ whole genome shotgun (WGS) entry which is preliminary data.</text>
</comment>
<dbReference type="PROSITE" id="PS50089">
    <property type="entry name" value="ZF_RING_2"/>
    <property type="match status" value="1"/>
</dbReference>
<dbReference type="SUPFAM" id="SSF57850">
    <property type="entry name" value="RING/U-box"/>
    <property type="match status" value="1"/>
</dbReference>
<dbReference type="PANTHER" id="PTHR23163">
    <property type="entry name" value="RING FINGER PROTEIN-RELATED"/>
    <property type="match status" value="1"/>
</dbReference>
<feature type="coiled-coil region" evidence="15">
    <location>
        <begin position="103"/>
        <end position="137"/>
    </location>
</feature>
<dbReference type="GO" id="GO:0006325">
    <property type="term" value="P:chromatin organization"/>
    <property type="evidence" value="ECO:0007669"/>
    <property type="project" value="UniProtKB-KW"/>
</dbReference>
<keyword evidence="11 14" id="KW-0175">Coiled coil</keyword>
<dbReference type="PANTHER" id="PTHR23163:SF0">
    <property type="entry name" value="E3 UBIQUITIN-PROTEIN LIGASE BRE1"/>
    <property type="match status" value="1"/>
</dbReference>
<dbReference type="GO" id="GO:0061630">
    <property type="term" value="F:ubiquitin protein ligase activity"/>
    <property type="evidence" value="ECO:0007669"/>
    <property type="project" value="UniProtKB-EC"/>
</dbReference>
<dbReference type="GO" id="GO:0016567">
    <property type="term" value="P:protein ubiquitination"/>
    <property type="evidence" value="ECO:0007669"/>
    <property type="project" value="UniProtKB-UniRule"/>
</dbReference>
<dbReference type="UniPathway" id="UPA00143"/>
<evidence type="ECO:0000256" key="3">
    <source>
        <dbReference type="ARBA" id="ARBA00004906"/>
    </source>
</evidence>
<dbReference type="Proteomes" id="UP000444721">
    <property type="component" value="Unassembled WGS sequence"/>
</dbReference>
<dbReference type="EC" id="2.3.2.27" evidence="14"/>
<evidence type="ECO:0000256" key="16">
    <source>
        <dbReference type="SAM" id="MobiDB-lite"/>
    </source>
</evidence>
<feature type="coiled-coil region" evidence="15">
    <location>
        <begin position="546"/>
        <end position="636"/>
    </location>
</feature>
<evidence type="ECO:0000256" key="4">
    <source>
        <dbReference type="ARBA" id="ARBA00005555"/>
    </source>
</evidence>
<feature type="domain" description="RING-type" evidence="17">
    <location>
        <begin position="730"/>
        <end position="768"/>
    </location>
</feature>
<evidence type="ECO:0000259" key="17">
    <source>
        <dbReference type="PROSITE" id="PS50089"/>
    </source>
</evidence>
<evidence type="ECO:0000256" key="12">
    <source>
        <dbReference type="ARBA" id="ARBA00023242"/>
    </source>
</evidence>
<dbReference type="CDD" id="cd16499">
    <property type="entry name" value="RING-HC_Bre1-like"/>
    <property type="match status" value="1"/>
</dbReference>
<gene>
    <name evidence="18" type="ORF">FDP41_004205</name>
</gene>
<dbReference type="InterPro" id="IPR018957">
    <property type="entry name" value="Znf_C3HC4_RING-type"/>
</dbReference>
<evidence type="ECO:0000256" key="11">
    <source>
        <dbReference type="ARBA" id="ARBA00023054"/>
    </source>
</evidence>
<comment type="catalytic activity">
    <reaction evidence="1 14">
        <text>S-ubiquitinyl-[E2 ubiquitin-conjugating enzyme]-L-cysteine + [acceptor protein]-L-lysine = [E2 ubiquitin-conjugating enzyme]-L-cysteine + N(6)-ubiquitinyl-[acceptor protein]-L-lysine.</text>
        <dbReference type="EC" id="2.3.2.27"/>
    </reaction>
</comment>
<dbReference type="InterPro" id="IPR013956">
    <property type="entry name" value="E3_ubiquit_lig_Bre1"/>
</dbReference>
<comment type="similarity">
    <text evidence="4 14">Belongs to the BRE1 family.</text>
</comment>
<evidence type="ECO:0000256" key="15">
    <source>
        <dbReference type="SAM" id="Coils"/>
    </source>
</evidence>
<dbReference type="Pfam" id="PF00097">
    <property type="entry name" value="zf-C3HC4"/>
    <property type="match status" value="1"/>
</dbReference>
<comment type="pathway">
    <text evidence="3 14">Protein modification; protein ubiquitination.</text>
</comment>
<dbReference type="VEuPathDB" id="AmoebaDB:FDP41_004205"/>
<evidence type="ECO:0000256" key="13">
    <source>
        <dbReference type="PROSITE-ProRule" id="PRU00175"/>
    </source>
</evidence>
<name>A0A6A5BSZ1_NAEFO</name>
<dbReference type="GO" id="GO:0033503">
    <property type="term" value="C:HULC complex"/>
    <property type="evidence" value="ECO:0007669"/>
    <property type="project" value="TreeGrafter"/>
</dbReference>
<dbReference type="InterPro" id="IPR017907">
    <property type="entry name" value="Znf_RING_CS"/>
</dbReference>
<dbReference type="PROSITE" id="PS00518">
    <property type="entry name" value="ZF_RING_1"/>
    <property type="match status" value="1"/>
</dbReference>
<keyword evidence="6 14" id="KW-0479">Metal-binding</keyword>
<keyword evidence="9 14" id="KW-0862">Zinc</keyword>
<feature type="region of interest" description="Disordered" evidence="16">
    <location>
        <begin position="1"/>
        <end position="94"/>
    </location>
</feature>
<dbReference type="InterPro" id="IPR013083">
    <property type="entry name" value="Znf_RING/FYVE/PHD"/>
</dbReference>
<dbReference type="OrthoDB" id="10266039at2759"/>
<feature type="coiled-coil region" evidence="15">
    <location>
        <begin position="672"/>
        <end position="713"/>
    </location>
</feature>
<dbReference type="GO" id="GO:0005634">
    <property type="term" value="C:nucleus"/>
    <property type="evidence" value="ECO:0007669"/>
    <property type="project" value="UniProtKB-SubCell"/>
</dbReference>
<dbReference type="GeneID" id="68111423"/>
<dbReference type="VEuPathDB" id="AmoebaDB:NfTy_068390"/>
<reference evidence="18 19" key="1">
    <citation type="journal article" date="2019" name="Sci. Rep.">
        <title>Nanopore sequencing improves the draft genome of the human pathogenic amoeba Naegleria fowleri.</title>
        <authorList>
            <person name="Liechti N."/>
            <person name="Schurch N."/>
            <person name="Bruggmann R."/>
            <person name="Wittwer M."/>
        </authorList>
    </citation>
    <scope>NUCLEOTIDE SEQUENCE [LARGE SCALE GENOMIC DNA]</scope>
    <source>
        <strain evidence="18 19">ATCC 30894</strain>
    </source>
</reference>
<evidence type="ECO:0000256" key="7">
    <source>
        <dbReference type="ARBA" id="ARBA00022771"/>
    </source>
</evidence>
<evidence type="ECO:0000256" key="14">
    <source>
        <dbReference type="RuleBase" id="RU365038"/>
    </source>
</evidence>
<evidence type="ECO:0000256" key="5">
    <source>
        <dbReference type="ARBA" id="ARBA00022679"/>
    </source>
</evidence>
<dbReference type="RefSeq" id="XP_044561623.1">
    <property type="nucleotide sequence ID" value="XM_044707595.1"/>
</dbReference>
<dbReference type="OMA" id="NIDNTCE"/>
<feature type="compositionally biased region" description="Basic and acidic residues" evidence="16">
    <location>
        <begin position="1"/>
        <end position="16"/>
    </location>
</feature>
<proteinExistence type="inferred from homology"/>
<evidence type="ECO:0000256" key="9">
    <source>
        <dbReference type="ARBA" id="ARBA00022833"/>
    </source>
</evidence>
<keyword evidence="5 14" id="KW-0808">Transferase</keyword>